<feature type="compositionally biased region" description="Gly residues" evidence="1">
    <location>
        <begin position="115"/>
        <end position="125"/>
    </location>
</feature>
<dbReference type="EMBL" id="OX459946">
    <property type="protein sequence ID" value="CAI9153483.1"/>
    <property type="molecule type" value="Genomic_DNA"/>
</dbReference>
<sequence>MGDRGQPHPLPSRPASAFWLGSRLRASSDLRPTLPYHLPTYLSLQQSAPRPPPHARSLGRGGVSVLPMPTSSLLHVHPGLLEPPLAANRVSEHPPVPGSRETRPGPSLPPAAGGQTRGQGMGILG</sequence>
<protein>
    <submittedName>
        <fullName evidence="2">Uncharacterized protein</fullName>
    </submittedName>
</protein>
<evidence type="ECO:0000313" key="2">
    <source>
        <dbReference type="EMBL" id="CAI9153483.1"/>
    </source>
</evidence>
<gene>
    <name evidence="2" type="ORF">MRATA1EN1_LOCUS2445</name>
</gene>
<dbReference type="Proteomes" id="UP001176941">
    <property type="component" value="Chromosome 10"/>
</dbReference>
<evidence type="ECO:0000256" key="1">
    <source>
        <dbReference type="SAM" id="MobiDB-lite"/>
    </source>
</evidence>
<proteinExistence type="predicted"/>
<feature type="region of interest" description="Disordered" evidence="1">
    <location>
        <begin position="77"/>
        <end position="125"/>
    </location>
</feature>
<name>A0ABN8XZ73_RANTA</name>
<reference evidence="2" key="1">
    <citation type="submission" date="2023-04" db="EMBL/GenBank/DDBJ databases">
        <authorList>
            <consortium name="ELIXIR-Norway"/>
        </authorList>
    </citation>
    <scope>NUCLEOTIDE SEQUENCE [LARGE SCALE GENOMIC DNA]</scope>
</reference>
<accession>A0ABN8XZ73</accession>
<keyword evidence="3" id="KW-1185">Reference proteome</keyword>
<evidence type="ECO:0000313" key="3">
    <source>
        <dbReference type="Proteomes" id="UP001176941"/>
    </source>
</evidence>
<organism evidence="2 3">
    <name type="scientific">Rangifer tarandus platyrhynchus</name>
    <name type="common">Svalbard reindeer</name>
    <dbReference type="NCBI Taxonomy" id="3082113"/>
    <lineage>
        <taxon>Eukaryota</taxon>
        <taxon>Metazoa</taxon>
        <taxon>Chordata</taxon>
        <taxon>Craniata</taxon>
        <taxon>Vertebrata</taxon>
        <taxon>Euteleostomi</taxon>
        <taxon>Mammalia</taxon>
        <taxon>Eutheria</taxon>
        <taxon>Laurasiatheria</taxon>
        <taxon>Artiodactyla</taxon>
        <taxon>Ruminantia</taxon>
        <taxon>Pecora</taxon>
        <taxon>Cervidae</taxon>
        <taxon>Odocoileinae</taxon>
        <taxon>Rangifer</taxon>
    </lineage>
</organism>